<dbReference type="WBParaSite" id="PS1159_v2.g12498.t1">
    <property type="protein sequence ID" value="PS1159_v2.g12498.t1"/>
    <property type="gene ID" value="PS1159_v2.g12498"/>
</dbReference>
<sequence length="143" mass="15526">MSTETDSAETPVVESNPPESEIKPKKDNDAPAPSEEATDKEAPAVTEDVEAGIEEEESNGKDNGEEEDDNKDDKEEEKKDETTTSDEHHKENGKSNGTAIEAEKNGETEVAKAHKRPAEEDVEILTKKSKADDTDNSATVTVE</sequence>
<proteinExistence type="predicted"/>
<name>A0AC35F0B6_9BILA</name>
<evidence type="ECO:0000313" key="1">
    <source>
        <dbReference type="Proteomes" id="UP000887580"/>
    </source>
</evidence>
<accession>A0AC35F0B6</accession>
<evidence type="ECO:0000313" key="2">
    <source>
        <dbReference type="WBParaSite" id="PS1159_v2.g12498.t1"/>
    </source>
</evidence>
<organism evidence="1 2">
    <name type="scientific">Panagrolaimus sp. PS1159</name>
    <dbReference type="NCBI Taxonomy" id="55785"/>
    <lineage>
        <taxon>Eukaryota</taxon>
        <taxon>Metazoa</taxon>
        <taxon>Ecdysozoa</taxon>
        <taxon>Nematoda</taxon>
        <taxon>Chromadorea</taxon>
        <taxon>Rhabditida</taxon>
        <taxon>Tylenchina</taxon>
        <taxon>Panagrolaimomorpha</taxon>
        <taxon>Panagrolaimoidea</taxon>
        <taxon>Panagrolaimidae</taxon>
        <taxon>Panagrolaimus</taxon>
    </lineage>
</organism>
<protein>
    <submittedName>
        <fullName evidence="2">Uncharacterized protein</fullName>
    </submittedName>
</protein>
<dbReference type="Proteomes" id="UP000887580">
    <property type="component" value="Unplaced"/>
</dbReference>
<reference evidence="2" key="1">
    <citation type="submission" date="2022-11" db="UniProtKB">
        <authorList>
            <consortium name="WormBaseParasite"/>
        </authorList>
    </citation>
    <scope>IDENTIFICATION</scope>
</reference>